<sequence>MPNETPNPVPEQPHDDWQQLAHDAREHWDLDHPGVAALYEQHVVPKLHDKGLGHLAITSEEKAGGRFLHKYGTVDQKEVSHVIGYMRQNGETIPDKAGDRTTAYLKFMADTVDDGILTGDPESVSRQIDAHVIKAEDVPKSYFALQRRIAREQGHGDVEVTPDMKRQLIEAAQADQRAALTSGLSILVVMTAATQIGSNAIRGIRFSSLARTTKKKSSLPTRYHNRRSIPGTQPRALAYAYDTVKKFHVLDEKVDDAKLTQILKEGSFGPSLHPCYH</sequence>
<evidence type="ECO:0000313" key="1">
    <source>
        <dbReference type="EMBL" id="CAK9251832.1"/>
    </source>
</evidence>
<comment type="caution">
    <text evidence="1">The sequence shown here is derived from an EMBL/GenBank/DDBJ whole genome shotgun (WGS) entry which is preliminary data.</text>
</comment>
<gene>
    <name evidence="1" type="ORF">CSSPJE1EN1_LOCUS27210</name>
</gene>
<evidence type="ECO:0000313" key="2">
    <source>
        <dbReference type="Proteomes" id="UP001497444"/>
    </source>
</evidence>
<organism evidence="1 2">
    <name type="scientific">Sphagnum jensenii</name>
    <dbReference type="NCBI Taxonomy" id="128206"/>
    <lineage>
        <taxon>Eukaryota</taxon>
        <taxon>Viridiplantae</taxon>
        <taxon>Streptophyta</taxon>
        <taxon>Embryophyta</taxon>
        <taxon>Bryophyta</taxon>
        <taxon>Sphagnophytina</taxon>
        <taxon>Sphagnopsida</taxon>
        <taxon>Sphagnales</taxon>
        <taxon>Sphagnaceae</taxon>
        <taxon>Sphagnum</taxon>
    </lineage>
</organism>
<proteinExistence type="predicted"/>
<reference evidence="1" key="1">
    <citation type="submission" date="2024-02" db="EMBL/GenBank/DDBJ databases">
        <authorList>
            <consortium name="ELIXIR-Norway"/>
            <consortium name="Elixir Norway"/>
        </authorList>
    </citation>
    <scope>NUCLEOTIDE SEQUENCE</scope>
</reference>
<protein>
    <submittedName>
        <fullName evidence="1">Uncharacterized protein</fullName>
    </submittedName>
</protein>
<name>A0ABP0VE97_9BRYO</name>
<accession>A0ABP0VE97</accession>
<keyword evidence="2" id="KW-1185">Reference proteome</keyword>
<dbReference type="Proteomes" id="UP001497444">
    <property type="component" value="Unassembled WGS sequence"/>
</dbReference>
<dbReference type="EMBL" id="CAXAQS010000494">
    <property type="protein sequence ID" value="CAK9251832.1"/>
    <property type="molecule type" value="Genomic_DNA"/>
</dbReference>